<dbReference type="GO" id="GO:0007130">
    <property type="term" value="P:synaptonemal complex assembly"/>
    <property type="evidence" value="ECO:0007669"/>
    <property type="project" value="InterPro"/>
</dbReference>
<dbReference type="STRING" id="80966.ENSAPOP00000014811"/>
<name>A0A3Q1FAF9_9TELE</name>
<dbReference type="GO" id="GO:0000801">
    <property type="term" value="C:central element"/>
    <property type="evidence" value="ECO:0007669"/>
    <property type="project" value="InterPro"/>
</dbReference>
<dbReference type="Ensembl" id="ENSAPOT00000023384.1">
    <property type="protein sequence ID" value="ENSAPOP00000014811.1"/>
    <property type="gene ID" value="ENSAPOG00000017755.1"/>
</dbReference>
<protein>
    <recommendedName>
        <fullName evidence="4">Synaptonemal complex central element protein 2</fullName>
    </recommendedName>
</protein>
<organism evidence="2 3">
    <name type="scientific">Acanthochromis polyacanthus</name>
    <name type="common">spiny chromis</name>
    <dbReference type="NCBI Taxonomy" id="80966"/>
    <lineage>
        <taxon>Eukaryota</taxon>
        <taxon>Metazoa</taxon>
        <taxon>Chordata</taxon>
        <taxon>Craniata</taxon>
        <taxon>Vertebrata</taxon>
        <taxon>Euteleostomi</taxon>
        <taxon>Actinopterygii</taxon>
        <taxon>Neopterygii</taxon>
        <taxon>Teleostei</taxon>
        <taxon>Neoteleostei</taxon>
        <taxon>Acanthomorphata</taxon>
        <taxon>Ovalentaria</taxon>
        <taxon>Pomacentridae</taxon>
        <taxon>Acanthochromis</taxon>
    </lineage>
</organism>
<dbReference type="PANTHER" id="PTHR28398">
    <property type="entry name" value="SYNAPTONEMAL COMPLEX CENTRAL ELEMENT PROTEIN 2"/>
    <property type="match status" value="1"/>
</dbReference>
<accession>A0A3Q1FAF9</accession>
<reference evidence="2" key="1">
    <citation type="submission" date="2025-08" db="UniProtKB">
        <authorList>
            <consortium name="Ensembl"/>
        </authorList>
    </citation>
    <scope>IDENTIFICATION</scope>
</reference>
<sequence>MFSFKRMYTSICCSSIIEDISRRAQKMVEKINHSRTSDQKVMDSFEEKLLEKVREMCQQMKGHMYTVYEENSDEMQVKLQELSEVLESCTKLNNELLEANRALACLREGLAITQKEP</sequence>
<evidence type="ECO:0000313" key="3">
    <source>
        <dbReference type="Proteomes" id="UP000257200"/>
    </source>
</evidence>
<dbReference type="GeneTree" id="ENSGT00940000168682"/>
<feature type="coiled-coil region" evidence="1">
    <location>
        <begin position="65"/>
        <end position="109"/>
    </location>
</feature>
<dbReference type="InterPro" id="IPR034609">
    <property type="entry name" value="Syce2"/>
</dbReference>
<dbReference type="InParanoid" id="A0A3Q1FAF9"/>
<dbReference type="FunCoup" id="A0A3Q1FAF9">
    <property type="interactions" value="3"/>
</dbReference>
<dbReference type="Proteomes" id="UP000257200">
    <property type="component" value="Unplaced"/>
</dbReference>
<evidence type="ECO:0000313" key="2">
    <source>
        <dbReference type="Ensembl" id="ENSAPOP00000014811.1"/>
    </source>
</evidence>
<keyword evidence="1" id="KW-0175">Coiled coil</keyword>
<evidence type="ECO:0008006" key="4">
    <source>
        <dbReference type="Google" id="ProtNLM"/>
    </source>
</evidence>
<reference evidence="2" key="2">
    <citation type="submission" date="2025-09" db="UniProtKB">
        <authorList>
            <consortium name="Ensembl"/>
        </authorList>
    </citation>
    <scope>IDENTIFICATION</scope>
</reference>
<dbReference type="PANTHER" id="PTHR28398:SF1">
    <property type="entry name" value="SYNAPTONEMAL COMPLEX CENTRAL ELEMENT PROTEIN 2"/>
    <property type="match status" value="1"/>
</dbReference>
<evidence type="ECO:0000256" key="1">
    <source>
        <dbReference type="SAM" id="Coils"/>
    </source>
</evidence>
<keyword evidence="3" id="KW-1185">Reference proteome</keyword>
<dbReference type="AlphaFoldDB" id="A0A3Q1FAF9"/>
<proteinExistence type="predicted"/>